<dbReference type="GO" id="GO:0030422">
    <property type="term" value="P:siRNA processing"/>
    <property type="evidence" value="ECO:0007669"/>
    <property type="project" value="TreeGrafter"/>
</dbReference>
<keyword evidence="3" id="KW-1185">Reference proteome</keyword>
<dbReference type="AlphaFoldDB" id="A0A914Y6B1"/>
<dbReference type="Proteomes" id="UP000887577">
    <property type="component" value="Unplaced"/>
</dbReference>
<accession>A0A914Y6B1</accession>
<comment type="similarity">
    <text evidence="1">Belongs to the RdRP family.</text>
</comment>
<dbReference type="WBParaSite" id="PSU_v2.g143.t1">
    <property type="protein sequence ID" value="PSU_v2.g143.t1"/>
    <property type="gene ID" value="PSU_v2.g143"/>
</dbReference>
<dbReference type="InterPro" id="IPR057596">
    <property type="entry name" value="RDRP_core"/>
</dbReference>
<dbReference type="Pfam" id="PF05183">
    <property type="entry name" value="RdRP"/>
    <property type="match status" value="1"/>
</dbReference>
<dbReference type="GO" id="GO:0003723">
    <property type="term" value="F:RNA binding"/>
    <property type="evidence" value="ECO:0007669"/>
    <property type="project" value="UniProtKB-KW"/>
</dbReference>
<keyword evidence="1" id="KW-0548">Nucleotidyltransferase</keyword>
<feature type="domain" description="RDRP core" evidence="2">
    <location>
        <begin position="87"/>
        <end position="432"/>
    </location>
</feature>
<keyword evidence="1" id="KW-0694">RNA-binding</keyword>
<reference evidence="4" key="1">
    <citation type="submission" date="2022-11" db="UniProtKB">
        <authorList>
            <consortium name="WormBaseParasite"/>
        </authorList>
    </citation>
    <scope>IDENTIFICATION</scope>
</reference>
<protein>
    <recommendedName>
        <fullName evidence="1">RNA-dependent RNA polymerase</fullName>
        <ecNumber evidence="1">2.7.7.48</ecNumber>
    </recommendedName>
</protein>
<dbReference type="InterPro" id="IPR007855">
    <property type="entry name" value="RDRP"/>
</dbReference>
<comment type="catalytic activity">
    <reaction evidence="1">
        <text>RNA(n) + a ribonucleoside 5'-triphosphate = RNA(n+1) + diphosphate</text>
        <dbReference type="Rhea" id="RHEA:21248"/>
        <dbReference type="Rhea" id="RHEA-COMP:14527"/>
        <dbReference type="Rhea" id="RHEA-COMP:17342"/>
        <dbReference type="ChEBI" id="CHEBI:33019"/>
        <dbReference type="ChEBI" id="CHEBI:61557"/>
        <dbReference type="ChEBI" id="CHEBI:140395"/>
        <dbReference type="EC" id="2.7.7.48"/>
    </reaction>
</comment>
<evidence type="ECO:0000313" key="3">
    <source>
        <dbReference type="Proteomes" id="UP000887577"/>
    </source>
</evidence>
<keyword evidence="1" id="KW-0808">Transferase</keyword>
<dbReference type="GO" id="GO:0003968">
    <property type="term" value="F:RNA-directed RNA polymerase activity"/>
    <property type="evidence" value="ECO:0007669"/>
    <property type="project" value="UniProtKB-KW"/>
</dbReference>
<evidence type="ECO:0000256" key="1">
    <source>
        <dbReference type="RuleBase" id="RU363098"/>
    </source>
</evidence>
<organism evidence="3 4">
    <name type="scientific">Panagrolaimus superbus</name>
    <dbReference type="NCBI Taxonomy" id="310955"/>
    <lineage>
        <taxon>Eukaryota</taxon>
        <taxon>Metazoa</taxon>
        <taxon>Ecdysozoa</taxon>
        <taxon>Nematoda</taxon>
        <taxon>Chromadorea</taxon>
        <taxon>Rhabditida</taxon>
        <taxon>Tylenchina</taxon>
        <taxon>Panagrolaimomorpha</taxon>
        <taxon>Panagrolaimoidea</taxon>
        <taxon>Panagrolaimidae</taxon>
        <taxon>Panagrolaimus</taxon>
    </lineage>
</organism>
<dbReference type="EC" id="2.7.7.48" evidence="1"/>
<evidence type="ECO:0000259" key="2">
    <source>
        <dbReference type="Pfam" id="PF05183"/>
    </source>
</evidence>
<name>A0A914Y6B1_9BILA</name>
<dbReference type="PANTHER" id="PTHR23079:SF57">
    <property type="entry name" value="RNA-DIRECTED RNA POLYMERASE"/>
    <property type="match status" value="1"/>
</dbReference>
<dbReference type="PANTHER" id="PTHR23079">
    <property type="entry name" value="RNA-DEPENDENT RNA POLYMERASE"/>
    <property type="match status" value="1"/>
</dbReference>
<sequence>MFNKFDEFLNLVTDKYENNLIDDPDAKVTKTVIALEHMLQLIDRLLDTPEPISAFQSYYDAPGYRMLAEVTSDLDKKGYMRVRKVVITPTRKIFVNPELIMGNRSLRQKGADEMLRIVFRDDNGMNLSGLPPFFIEKTVKETLSYCMDVGFRKFSYLCSSNSQLRDHGCYFLAGLPQDVQKFRERCGKFKIEIVSKMMSRIAQCFTQARECGILLERKEYSETFDFTGGCDSNGKVYTFSDGCGIISPDYCRKIVEDLKLGDCLPSCYQIRFRGYKGIVTVNKLFEIVKEWAERNGKINGLCEDGTFPWYQQSIIFRESQKKFHAPRSKHLEIVKISSPISVSMNKPMINILDQVSEMHGPEAHKRMCNRIYDLMEEHVDLAISSLYEETAASLTVNEFPKYIPYHRLKDFYLTEEPFLRSLLRASALVSLRKNLFFFNKIIFMFFR</sequence>
<evidence type="ECO:0000313" key="4">
    <source>
        <dbReference type="WBParaSite" id="PSU_v2.g143.t1"/>
    </source>
</evidence>
<proteinExistence type="inferred from homology"/>
<keyword evidence="1" id="KW-0696">RNA-directed RNA polymerase</keyword>
<dbReference type="GO" id="GO:0031380">
    <property type="term" value="C:nuclear RNA-directed RNA polymerase complex"/>
    <property type="evidence" value="ECO:0007669"/>
    <property type="project" value="TreeGrafter"/>
</dbReference>